<evidence type="ECO:0000256" key="4">
    <source>
        <dbReference type="ARBA" id="ARBA00004752"/>
    </source>
</evidence>
<dbReference type="InterPro" id="IPR006094">
    <property type="entry name" value="Oxid_FAD_bind_N"/>
</dbReference>
<evidence type="ECO:0000256" key="10">
    <source>
        <dbReference type="ARBA" id="ARBA00022630"/>
    </source>
</evidence>
<evidence type="ECO:0000256" key="19">
    <source>
        <dbReference type="ARBA" id="ARBA00048914"/>
    </source>
</evidence>
<evidence type="ECO:0000313" key="23">
    <source>
        <dbReference type="Proteomes" id="UP000281975"/>
    </source>
</evidence>
<keyword evidence="11 20" id="KW-0274">FAD</keyword>
<dbReference type="SUPFAM" id="SSF56176">
    <property type="entry name" value="FAD-binding/transporter-associated domain-like"/>
    <property type="match status" value="1"/>
</dbReference>
<evidence type="ECO:0000256" key="18">
    <source>
        <dbReference type="ARBA" id="ARBA00031026"/>
    </source>
</evidence>
<feature type="active site" evidence="20">
    <location>
        <position position="167"/>
    </location>
</feature>
<evidence type="ECO:0000256" key="8">
    <source>
        <dbReference type="ARBA" id="ARBA00022490"/>
    </source>
</evidence>
<dbReference type="HAMAP" id="MF_00037">
    <property type="entry name" value="MurB"/>
    <property type="match status" value="1"/>
</dbReference>
<dbReference type="InterPro" id="IPR036318">
    <property type="entry name" value="FAD-bd_PCMH-like_sf"/>
</dbReference>
<keyword evidence="15 20" id="KW-0560">Oxidoreductase</keyword>
<name>A0A420WYZ4_9GAMM</name>
<keyword evidence="16 20" id="KW-0131">Cell cycle</keyword>
<evidence type="ECO:0000259" key="21">
    <source>
        <dbReference type="PROSITE" id="PS51387"/>
    </source>
</evidence>
<proteinExistence type="inferred from homology"/>
<dbReference type="AlphaFoldDB" id="A0A420WYZ4"/>
<comment type="catalytic activity">
    <reaction evidence="19 20">
        <text>UDP-N-acetyl-alpha-D-muramate + NADP(+) = UDP-N-acetyl-3-O-(1-carboxyvinyl)-alpha-D-glucosamine + NADPH + H(+)</text>
        <dbReference type="Rhea" id="RHEA:12248"/>
        <dbReference type="ChEBI" id="CHEBI:15378"/>
        <dbReference type="ChEBI" id="CHEBI:57783"/>
        <dbReference type="ChEBI" id="CHEBI:58349"/>
        <dbReference type="ChEBI" id="CHEBI:68483"/>
        <dbReference type="ChEBI" id="CHEBI:70757"/>
        <dbReference type="EC" id="1.3.1.98"/>
    </reaction>
</comment>
<keyword evidence="12 20" id="KW-0521">NADP</keyword>
<dbReference type="GO" id="GO:0008762">
    <property type="term" value="F:UDP-N-acetylmuramate dehydrogenase activity"/>
    <property type="evidence" value="ECO:0007669"/>
    <property type="project" value="UniProtKB-UniRule"/>
</dbReference>
<dbReference type="InterPro" id="IPR036635">
    <property type="entry name" value="MurB_C_sf"/>
</dbReference>
<keyword evidence="8 20" id="KW-0963">Cytoplasm</keyword>
<dbReference type="InterPro" id="IPR003170">
    <property type="entry name" value="MurB"/>
</dbReference>
<gene>
    <name evidence="20" type="primary">murB</name>
    <name evidence="22" type="ORF">C7446_1303</name>
</gene>
<feature type="active site" evidence="20">
    <location>
        <position position="338"/>
    </location>
</feature>
<dbReference type="Gene3D" id="3.30.465.10">
    <property type="match status" value="1"/>
</dbReference>
<dbReference type="GO" id="GO:0071555">
    <property type="term" value="P:cell wall organization"/>
    <property type="evidence" value="ECO:0007669"/>
    <property type="project" value="UniProtKB-KW"/>
</dbReference>
<organism evidence="22 23">
    <name type="scientific">Kushneria sinocarnis</name>
    <dbReference type="NCBI Taxonomy" id="595502"/>
    <lineage>
        <taxon>Bacteria</taxon>
        <taxon>Pseudomonadati</taxon>
        <taxon>Pseudomonadota</taxon>
        <taxon>Gammaproteobacteria</taxon>
        <taxon>Oceanospirillales</taxon>
        <taxon>Halomonadaceae</taxon>
        <taxon>Kushneria</taxon>
    </lineage>
</organism>
<dbReference type="GO" id="GO:0051301">
    <property type="term" value="P:cell division"/>
    <property type="evidence" value="ECO:0007669"/>
    <property type="project" value="UniProtKB-KW"/>
</dbReference>
<evidence type="ECO:0000256" key="15">
    <source>
        <dbReference type="ARBA" id="ARBA00023002"/>
    </source>
</evidence>
<keyword evidence="14 20" id="KW-0573">Peptidoglycan synthesis</keyword>
<sequence>MLRIHHRASLARANSLRLPSGTDCLFEACTLEDHRQALALIRRRGWPLTVLGGGSNVVLGQWLEGAVLRSSARHYWLEPGASGSDEALLHVEAGVDWPALVREITADGWWGLENLALIPGSAGAAPIQNIGAYGVELADLVERVHCLEIDSGRYRILSRAECAFGYRDSVFKGELAGRMLIVRLELRLSRHAAPRLGYGQLRGRVEALCGVQQPTPARVAEAVSALRRERLPDPEQLGNAGSFFKNPVISRAHFERLQACHPEMPHYPAGEGRVKLAAGWLIEQCGFRGHRSGHVGVHDRQALVLVHHGGGSALELMTLAERIRDAVRQTFEVNLDPEPRLYGVTG</sequence>
<feature type="active site" description="Proton donor" evidence="20">
    <location>
        <position position="242"/>
    </location>
</feature>
<evidence type="ECO:0000256" key="12">
    <source>
        <dbReference type="ARBA" id="ARBA00022857"/>
    </source>
</evidence>
<feature type="domain" description="FAD-binding PCMH-type" evidence="21">
    <location>
        <begin position="18"/>
        <end position="191"/>
    </location>
</feature>
<evidence type="ECO:0000256" key="1">
    <source>
        <dbReference type="ARBA" id="ARBA00001974"/>
    </source>
</evidence>
<dbReference type="GO" id="GO:0009252">
    <property type="term" value="P:peptidoglycan biosynthetic process"/>
    <property type="evidence" value="ECO:0007669"/>
    <property type="project" value="UniProtKB-UniRule"/>
</dbReference>
<dbReference type="InterPro" id="IPR011601">
    <property type="entry name" value="MurB_C"/>
</dbReference>
<dbReference type="Pfam" id="PF02873">
    <property type="entry name" value="MurB_C"/>
    <property type="match status" value="1"/>
</dbReference>
<keyword evidence="10 20" id="KW-0285">Flavoprotein</keyword>
<dbReference type="EC" id="1.3.1.98" evidence="6 20"/>
<reference evidence="22 23" key="1">
    <citation type="submission" date="2018-10" db="EMBL/GenBank/DDBJ databases">
        <title>Genomic Encyclopedia of Type Strains, Phase IV (KMG-IV): sequencing the most valuable type-strain genomes for metagenomic binning, comparative biology and taxonomic classification.</title>
        <authorList>
            <person name="Goeker M."/>
        </authorList>
    </citation>
    <scope>NUCLEOTIDE SEQUENCE [LARGE SCALE GENOMIC DNA]</scope>
    <source>
        <strain evidence="22 23">DSM 23229</strain>
    </source>
</reference>
<evidence type="ECO:0000256" key="9">
    <source>
        <dbReference type="ARBA" id="ARBA00022618"/>
    </source>
</evidence>
<dbReference type="InterPro" id="IPR016169">
    <property type="entry name" value="FAD-bd_PCMH_sub2"/>
</dbReference>
<dbReference type="GO" id="GO:0005829">
    <property type="term" value="C:cytosol"/>
    <property type="evidence" value="ECO:0007669"/>
    <property type="project" value="TreeGrafter"/>
</dbReference>
<evidence type="ECO:0000256" key="14">
    <source>
        <dbReference type="ARBA" id="ARBA00022984"/>
    </source>
</evidence>
<evidence type="ECO:0000256" key="11">
    <source>
        <dbReference type="ARBA" id="ARBA00022827"/>
    </source>
</evidence>
<dbReference type="OrthoDB" id="9804753at2"/>
<dbReference type="PROSITE" id="PS51387">
    <property type="entry name" value="FAD_PCMH"/>
    <property type="match status" value="1"/>
</dbReference>
<evidence type="ECO:0000256" key="17">
    <source>
        <dbReference type="ARBA" id="ARBA00023316"/>
    </source>
</evidence>
<evidence type="ECO:0000256" key="3">
    <source>
        <dbReference type="ARBA" id="ARBA00004496"/>
    </source>
</evidence>
<dbReference type="GO" id="GO:0008360">
    <property type="term" value="P:regulation of cell shape"/>
    <property type="evidence" value="ECO:0007669"/>
    <property type="project" value="UniProtKB-KW"/>
</dbReference>
<dbReference type="Gene3D" id="3.30.43.10">
    <property type="entry name" value="Uridine Diphospho-n-acetylenolpyruvylglucosamine Reductase, domain 2"/>
    <property type="match status" value="1"/>
</dbReference>
<evidence type="ECO:0000256" key="7">
    <source>
        <dbReference type="ARBA" id="ARBA00015188"/>
    </source>
</evidence>
<evidence type="ECO:0000256" key="20">
    <source>
        <dbReference type="HAMAP-Rule" id="MF_00037"/>
    </source>
</evidence>
<comment type="pathway">
    <text evidence="4 20">Cell wall biogenesis; peptidoglycan biosynthesis.</text>
</comment>
<dbReference type="PANTHER" id="PTHR21071:SF4">
    <property type="entry name" value="UDP-N-ACETYLENOLPYRUVOYLGLUCOSAMINE REDUCTASE"/>
    <property type="match status" value="1"/>
</dbReference>
<comment type="function">
    <text evidence="2 20">Cell wall formation.</text>
</comment>
<evidence type="ECO:0000256" key="5">
    <source>
        <dbReference type="ARBA" id="ARBA00010485"/>
    </source>
</evidence>
<dbReference type="UniPathway" id="UPA00219"/>
<evidence type="ECO:0000256" key="13">
    <source>
        <dbReference type="ARBA" id="ARBA00022960"/>
    </source>
</evidence>
<dbReference type="RefSeq" id="WP_121172272.1">
    <property type="nucleotide sequence ID" value="NZ_RBIN01000003.1"/>
</dbReference>
<keyword evidence="17 20" id="KW-0961">Cell wall biogenesis/degradation</keyword>
<comment type="subcellular location">
    <subcellularLocation>
        <location evidence="3 20">Cytoplasm</location>
    </subcellularLocation>
</comment>
<dbReference type="Pfam" id="PF01565">
    <property type="entry name" value="FAD_binding_4"/>
    <property type="match status" value="1"/>
</dbReference>
<dbReference type="NCBIfam" id="NF010478">
    <property type="entry name" value="PRK13903.1"/>
    <property type="match status" value="1"/>
</dbReference>
<dbReference type="PANTHER" id="PTHR21071">
    <property type="entry name" value="UDP-N-ACETYLENOLPYRUVOYLGLUCOSAMINE REDUCTASE"/>
    <property type="match status" value="1"/>
</dbReference>
<accession>A0A420WYZ4</accession>
<dbReference type="Gene3D" id="3.90.78.10">
    <property type="entry name" value="UDP-N-acetylenolpyruvoylglucosamine reductase, C-terminal domain"/>
    <property type="match status" value="1"/>
</dbReference>
<dbReference type="NCBIfam" id="TIGR00179">
    <property type="entry name" value="murB"/>
    <property type="match status" value="1"/>
</dbReference>
<dbReference type="SUPFAM" id="SSF56194">
    <property type="entry name" value="Uridine diphospho-N-Acetylenolpyruvylglucosamine reductase, MurB, C-terminal domain"/>
    <property type="match status" value="1"/>
</dbReference>
<dbReference type="EMBL" id="RBIN01000003">
    <property type="protein sequence ID" value="RKR06361.1"/>
    <property type="molecule type" value="Genomic_DNA"/>
</dbReference>
<dbReference type="InterPro" id="IPR016167">
    <property type="entry name" value="FAD-bd_PCMH_sub1"/>
</dbReference>
<keyword evidence="9 20" id="KW-0132">Cell division</keyword>
<dbReference type="InterPro" id="IPR016166">
    <property type="entry name" value="FAD-bd_PCMH"/>
</dbReference>
<comment type="cofactor">
    <cofactor evidence="1 20">
        <name>FAD</name>
        <dbReference type="ChEBI" id="CHEBI:57692"/>
    </cofactor>
</comment>
<protein>
    <recommendedName>
        <fullName evidence="7 20">UDP-N-acetylenolpyruvoylglucosamine reductase</fullName>
        <ecNumber evidence="6 20">1.3.1.98</ecNumber>
    </recommendedName>
    <alternativeName>
        <fullName evidence="18 20">UDP-N-acetylmuramate dehydrogenase</fullName>
    </alternativeName>
</protein>
<dbReference type="GO" id="GO:0071949">
    <property type="term" value="F:FAD binding"/>
    <property type="evidence" value="ECO:0007669"/>
    <property type="project" value="InterPro"/>
</dbReference>
<comment type="caution">
    <text evidence="22">The sequence shown here is derived from an EMBL/GenBank/DDBJ whole genome shotgun (WGS) entry which is preliminary data.</text>
</comment>
<evidence type="ECO:0000256" key="6">
    <source>
        <dbReference type="ARBA" id="ARBA00012518"/>
    </source>
</evidence>
<keyword evidence="23" id="KW-1185">Reference proteome</keyword>
<dbReference type="Proteomes" id="UP000281975">
    <property type="component" value="Unassembled WGS sequence"/>
</dbReference>
<keyword evidence="13 20" id="KW-0133">Cell shape</keyword>
<evidence type="ECO:0000256" key="2">
    <source>
        <dbReference type="ARBA" id="ARBA00003921"/>
    </source>
</evidence>
<evidence type="ECO:0000256" key="16">
    <source>
        <dbReference type="ARBA" id="ARBA00023306"/>
    </source>
</evidence>
<comment type="similarity">
    <text evidence="5 20">Belongs to the MurB family.</text>
</comment>
<evidence type="ECO:0000313" key="22">
    <source>
        <dbReference type="EMBL" id="RKR06361.1"/>
    </source>
</evidence>
<dbReference type="NCBIfam" id="NF000755">
    <property type="entry name" value="PRK00046.1"/>
    <property type="match status" value="1"/>
</dbReference>